<keyword evidence="2" id="KW-1185">Reference proteome</keyword>
<protein>
    <submittedName>
        <fullName evidence="1">Uncharacterized protein</fullName>
    </submittedName>
</protein>
<proteinExistence type="predicted"/>
<accession>A0A4P2VW21</accession>
<gene>
    <name evidence="1" type="ORF">JCM31447_15850</name>
</gene>
<evidence type="ECO:0000313" key="1">
    <source>
        <dbReference type="EMBL" id="BBH53142.1"/>
    </source>
</evidence>
<name>A0A4P2VW21_FLUSA</name>
<dbReference type="Proteomes" id="UP000291236">
    <property type="component" value="Chromosome"/>
</dbReference>
<dbReference type="EMBL" id="AP019368">
    <property type="protein sequence ID" value="BBH53142.1"/>
    <property type="molecule type" value="Genomic_DNA"/>
</dbReference>
<dbReference type="AlphaFoldDB" id="A0A4P2VW21"/>
<organism evidence="1 2">
    <name type="scientific">Fluviispira sanaruensis</name>
    <dbReference type="NCBI Taxonomy" id="2493639"/>
    <lineage>
        <taxon>Bacteria</taxon>
        <taxon>Pseudomonadati</taxon>
        <taxon>Bdellovibrionota</taxon>
        <taxon>Oligoflexia</taxon>
        <taxon>Silvanigrellales</taxon>
        <taxon>Silvanigrellaceae</taxon>
        <taxon>Fluviispira</taxon>
    </lineage>
</organism>
<evidence type="ECO:0000313" key="2">
    <source>
        <dbReference type="Proteomes" id="UP000291236"/>
    </source>
</evidence>
<sequence>MRQFFAFDELADFPWNKSPQKRMREQDYMTMFDEGGCIIAKINQKKIPFIFGHAIYERMILGDHDLSMCAIIIECEENFLFLNIKEKLRYLDMKSAKLLANREIYYTNKPFFTYSLEHAISLFNNRSNK</sequence>
<reference evidence="1 2" key="1">
    <citation type="submission" date="2018-12" db="EMBL/GenBank/DDBJ databases">
        <title>Rubrispira sanarue gen. nov., sp., nov., a member of the order Silvanigrellales, isolated from a brackish lake in Hamamatsu Japan.</title>
        <authorList>
            <person name="Maejima Y."/>
            <person name="Iino T."/>
            <person name="Muraguchi Y."/>
            <person name="Fukuda K."/>
            <person name="Nojiri H."/>
            <person name="Ohkuma M."/>
            <person name="Moriuchi R."/>
            <person name="Dohra H."/>
            <person name="Kimbara K."/>
            <person name="Shintani M."/>
        </authorList>
    </citation>
    <scope>NUCLEOTIDE SEQUENCE [LARGE SCALE GENOMIC DNA]</scope>
    <source>
        <strain evidence="1 2">RF1110005</strain>
    </source>
</reference>
<dbReference type="KEGG" id="sbf:JCM31447_15850"/>